<evidence type="ECO:0000313" key="2">
    <source>
        <dbReference type="EMBL" id="VFJ12426.1"/>
    </source>
</evidence>
<dbReference type="CDD" id="cd02440">
    <property type="entry name" value="AdoMet_MTases"/>
    <property type="match status" value="1"/>
</dbReference>
<dbReference type="GeneID" id="39419697"/>
<name>A0A484I3U2_9ARCH</name>
<reference evidence="2 3" key="1">
    <citation type="submission" date="2019-02" db="EMBL/GenBank/DDBJ databases">
        <authorList>
            <person name="Lehtovirta-Morley E L."/>
        </authorList>
    </citation>
    <scope>NUCLEOTIDE SEQUENCE [LARGE SCALE GENOMIC DNA]</scope>
    <source>
        <strain evidence="2">NFRAN1</strain>
    </source>
</reference>
<dbReference type="Pfam" id="PF13649">
    <property type="entry name" value="Methyltransf_25"/>
    <property type="match status" value="1"/>
</dbReference>
<keyword evidence="3" id="KW-1185">Reference proteome</keyword>
<dbReference type="InterPro" id="IPR029063">
    <property type="entry name" value="SAM-dependent_MTases_sf"/>
</dbReference>
<accession>A0A484I3U2</accession>
<dbReference type="SUPFAM" id="SSF158997">
    <property type="entry name" value="Trm112p-like"/>
    <property type="match status" value="1"/>
</dbReference>
<dbReference type="RefSeq" id="WP_134482564.1">
    <property type="nucleotide sequence ID" value="NZ_LR216287.1"/>
</dbReference>
<dbReference type="PANTHER" id="PTHR45445:SF2">
    <property type="entry name" value="METHYLTRANSFERASE TYPE 11 DOMAIN-CONTAINING PROTEIN"/>
    <property type="match status" value="1"/>
</dbReference>
<organism evidence="2 3">
    <name type="scientific">Candidatus Nitrosocosmicus franklandianus</name>
    <dbReference type="NCBI Taxonomy" id="1798806"/>
    <lineage>
        <taxon>Archaea</taxon>
        <taxon>Nitrososphaerota</taxon>
        <taxon>Nitrososphaeria</taxon>
        <taxon>Nitrososphaerales</taxon>
        <taxon>Nitrososphaeraceae</taxon>
        <taxon>Candidatus Nitrosocosmicus</taxon>
    </lineage>
</organism>
<dbReference type="Proteomes" id="UP000294299">
    <property type="component" value="Chromosome NFRAN"/>
</dbReference>
<dbReference type="AlphaFoldDB" id="A0A484I3U2"/>
<dbReference type="PANTHER" id="PTHR45445">
    <property type="match status" value="1"/>
</dbReference>
<dbReference type="Gene3D" id="3.40.50.150">
    <property type="entry name" value="Vaccinia Virus protein VP39"/>
    <property type="match status" value="1"/>
</dbReference>
<gene>
    <name evidence="2" type="ORF">NFRAN_0105</name>
</gene>
<evidence type="ECO:0000259" key="1">
    <source>
        <dbReference type="Pfam" id="PF13649"/>
    </source>
</evidence>
<dbReference type="OrthoDB" id="6467at2157"/>
<proteinExistence type="predicted"/>
<dbReference type="SUPFAM" id="SSF53335">
    <property type="entry name" value="S-adenosyl-L-methionine-dependent methyltransferases"/>
    <property type="match status" value="1"/>
</dbReference>
<dbReference type="InterPro" id="IPR041698">
    <property type="entry name" value="Methyltransf_25"/>
</dbReference>
<evidence type="ECO:0000313" key="3">
    <source>
        <dbReference type="Proteomes" id="UP000294299"/>
    </source>
</evidence>
<protein>
    <recommendedName>
        <fullName evidence="1">Methyltransferase domain-containing protein</fullName>
    </recommendedName>
</protein>
<dbReference type="KEGG" id="nfn:NFRAN_0105"/>
<dbReference type="EMBL" id="LR216287">
    <property type="protein sequence ID" value="VFJ12426.1"/>
    <property type="molecule type" value="Genomic_DNA"/>
</dbReference>
<feature type="domain" description="Methyltransferase" evidence="1">
    <location>
        <begin position="162"/>
        <end position="251"/>
    </location>
</feature>
<sequence>MKSSLFNFKLLYCINHDDRVYPLELDPFVIDSDNKNECVEGFLKCPECKVTFPIISGVPIIVKDFVKYSSQRLSTFGRWYSISRSEEMKRFLKDVSARLEKNSLAENRYEIDGRYFQTYKWLHNENFESDKFLHLLRWKIKPSDIYRKLTTGISYEPEGIALDLGCALGLSTFELSKKFSFVFGIDSSFSFMVEAKKKSLEAGITNVEFFVCDLLSLPFKNQKFHLVFGLNIVEFLPIQKMLSVVYNLLKPQSMFVLTTPYDYNREVVCNPNLNAETLRKALEKGGFEITVKTKKESYIPWILKINERTYLFYFLDLIESRKISKHKH</sequence>